<evidence type="ECO:0000256" key="1">
    <source>
        <dbReference type="ARBA" id="ARBA00004127"/>
    </source>
</evidence>
<sequence>MEKHADAQGTLAPHSGGRPASWTTTTLFISNLHCPSCVKSIEQTLGALGIPPERISCSIISHSVTVQHLTSVAATAIQESIEAGGFEVHSIFEGTDLSNGKVTTSSLRERYGQEWADSLDDEIQRWRQIWRLLNSRHPQSLTASRGPSRDSTLLRNLTAEIAEGSNMGKQKVHAEQCSECQAEAAGVAHGDLDGVPLTQLTPPLAHSDSVNTLTSSAPGLTAKPSEDTIAVDGGNGKPKASVVVMIDDVQEHLYHADISIVGMTCSACVAAITHAVEPLPFVRSINVALLTNSATVVFEGKERAVDVVQTIEDCGFDATVEHIEEVRPKEKSKAPQESDMWKATYAIGGMTCSACVGNVTNSLSHHPFIEKIDINLISNSGTVIFRGKENASAITEAIEDAGYDATLDSIVNISTQATVDIEREVFLNISGMYCHHCPNKVQSALQEKYGRNIEIVKAATTDDPIMKIKYLARPPEFSIRNIIATIDQIDEAFITTIHHPPTIEDRSRAMLARERTRILLRLALSVTAAIPAFIIGVVCMQLLMHRSEIRMFMMHPVWAGSVSRAEWSLFILATPIYFFAADTFHRRALKELKAMWRPGSPVPIHERFFRFGSMNMLMSLGTTIAYFSSVAQLAIAATQEPMEMEGETMMSGENYFDSVIFLTMFLLMGRFIEAYSKAKTGDAVASLGALRPTEAILIEEADVSGRKLSVDLLDVGDTVLVQHGMSPPFDGTVVDGSTKFDESSLTGESMPVRKEIGDQVFSGTVNRGSPVSVRLTSVSGTSMLDQIIKIVREGQTKRAPVERVADMVTSHFVPFVVLVGVSTWIVWLSLGLGGVLPAHWLSEALGGWPLWSLKFAIAVFVVACPCGIGLAAPTALFVGGGMAAKHGILVKGGGEAFQEASTLDCIVFDKTGTLTSGGDPSVTDHKLITDDDEKEVLGMIKRLEENSGHPIAKAIVEFCALHSDHAFIATDIGETPGKGMIGKFRLDEGNNAALDVEVIIGNETLMTDHGVGVDASTYATLQFWKRQGKSVVLVALKASDPFADPKKARWILTAIFAVADQLRPEARPTVQALRERGVDVWMLSGDNVDTARAVGEMVGIKKENIIAGVLPDQKAERIQWLQKTLPKPSRRPRATVAMVGDGINDSPALTMADVGIAIGSGSDVALSSAEFVLIKSDLESILTLIDLSRTVFRRVWFNFGWALVYNLIAMPVAAGVFYPIVSQGKHVRLDPVWASLAMALSSGRAV</sequence>
<dbReference type="PRINTS" id="PR00119">
    <property type="entry name" value="CATATPASE"/>
</dbReference>
<dbReference type="OrthoDB" id="432719at2759"/>
<keyword evidence="8 15" id="KW-0067">ATP-binding</keyword>
<dbReference type="SUPFAM" id="SSF56784">
    <property type="entry name" value="HAD-like"/>
    <property type="match status" value="1"/>
</dbReference>
<keyword evidence="12" id="KW-0186">Copper</keyword>
<feature type="transmembrane region" description="Helical" evidence="15">
    <location>
        <begin position="616"/>
        <end position="635"/>
    </location>
</feature>
<dbReference type="Gene3D" id="3.30.70.100">
    <property type="match status" value="3"/>
</dbReference>
<dbReference type="SUPFAM" id="SSF55008">
    <property type="entry name" value="HMA, heavy metal-associated domain"/>
    <property type="match status" value="3"/>
</dbReference>
<keyword evidence="11 15" id="KW-1133">Transmembrane helix</keyword>
<dbReference type="AlphaFoldDB" id="A0A6G1HXI6"/>
<dbReference type="SFLD" id="SFLDF00027">
    <property type="entry name" value="p-type_atpase"/>
    <property type="match status" value="1"/>
</dbReference>
<evidence type="ECO:0000313" key="19">
    <source>
        <dbReference type="Proteomes" id="UP000799640"/>
    </source>
</evidence>
<evidence type="ECO:0000256" key="15">
    <source>
        <dbReference type="RuleBase" id="RU362081"/>
    </source>
</evidence>
<dbReference type="SUPFAM" id="SSF81653">
    <property type="entry name" value="Calcium ATPase, transduction domain A"/>
    <property type="match status" value="1"/>
</dbReference>
<keyword evidence="7 15" id="KW-0547">Nucleotide-binding</keyword>
<dbReference type="FunFam" id="2.70.150.10:FF:000068">
    <property type="entry name" value="Copper resistance-associated P-type ATPase"/>
    <property type="match status" value="1"/>
</dbReference>
<evidence type="ECO:0000256" key="3">
    <source>
        <dbReference type="ARBA" id="ARBA00022448"/>
    </source>
</evidence>
<keyword evidence="6" id="KW-0677">Repeat</keyword>
<evidence type="ECO:0000256" key="13">
    <source>
        <dbReference type="ARBA" id="ARBA00023065"/>
    </source>
</evidence>
<name>A0A6G1HXI6_9PEZI</name>
<dbReference type="SFLD" id="SFLDS00003">
    <property type="entry name" value="Haloacid_Dehalogenase"/>
    <property type="match status" value="1"/>
</dbReference>
<gene>
    <name evidence="18" type="ORF">EJ06DRAFT_543264</name>
</gene>
<feature type="transmembrane region" description="Helical" evidence="15">
    <location>
        <begin position="518"/>
        <end position="544"/>
    </location>
</feature>
<dbReference type="EMBL" id="ML996695">
    <property type="protein sequence ID" value="KAF2400529.1"/>
    <property type="molecule type" value="Genomic_DNA"/>
</dbReference>
<evidence type="ECO:0000256" key="12">
    <source>
        <dbReference type="ARBA" id="ARBA00023008"/>
    </source>
</evidence>
<dbReference type="InterPro" id="IPR036163">
    <property type="entry name" value="HMA_dom_sf"/>
</dbReference>
<evidence type="ECO:0000256" key="7">
    <source>
        <dbReference type="ARBA" id="ARBA00022741"/>
    </source>
</evidence>
<organism evidence="18 19">
    <name type="scientific">Trichodelitschia bisporula</name>
    <dbReference type="NCBI Taxonomy" id="703511"/>
    <lineage>
        <taxon>Eukaryota</taxon>
        <taxon>Fungi</taxon>
        <taxon>Dikarya</taxon>
        <taxon>Ascomycota</taxon>
        <taxon>Pezizomycotina</taxon>
        <taxon>Dothideomycetes</taxon>
        <taxon>Dothideomycetes incertae sedis</taxon>
        <taxon>Phaeotrichales</taxon>
        <taxon>Phaeotrichaceae</taxon>
        <taxon>Trichodelitschia</taxon>
    </lineage>
</organism>
<dbReference type="GO" id="GO:0005524">
    <property type="term" value="F:ATP binding"/>
    <property type="evidence" value="ECO:0007669"/>
    <property type="project" value="UniProtKB-UniRule"/>
</dbReference>
<keyword evidence="9" id="KW-0460">Magnesium</keyword>
<protein>
    <submittedName>
        <fullName evidence="18">Heavy metal translocatin</fullName>
    </submittedName>
</protein>
<evidence type="ECO:0000256" key="8">
    <source>
        <dbReference type="ARBA" id="ARBA00022840"/>
    </source>
</evidence>
<dbReference type="InterPro" id="IPR023299">
    <property type="entry name" value="ATPase_P-typ_cyto_dom_N"/>
</dbReference>
<keyword evidence="4 15" id="KW-0812">Transmembrane</keyword>
<evidence type="ECO:0000256" key="16">
    <source>
        <dbReference type="SAM" id="MobiDB-lite"/>
    </source>
</evidence>
<dbReference type="GO" id="GO:0016887">
    <property type="term" value="F:ATP hydrolysis activity"/>
    <property type="evidence" value="ECO:0007669"/>
    <property type="project" value="InterPro"/>
</dbReference>
<feature type="domain" description="HMA" evidence="17">
    <location>
        <begin position="23"/>
        <end position="89"/>
    </location>
</feature>
<dbReference type="InterPro" id="IPR036412">
    <property type="entry name" value="HAD-like_sf"/>
</dbReference>
<evidence type="ECO:0000256" key="6">
    <source>
        <dbReference type="ARBA" id="ARBA00022737"/>
    </source>
</evidence>
<evidence type="ECO:0000256" key="14">
    <source>
        <dbReference type="ARBA" id="ARBA00023136"/>
    </source>
</evidence>
<dbReference type="SUPFAM" id="SSF81660">
    <property type="entry name" value="Metal cation-transporting ATPase, ATP-binding domain N"/>
    <property type="match status" value="1"/>
</dbReference>
<evidence type="ECO:0000256" key="10">
    <source>
        <dbReference type="ARBA" id="ARBA00022967"/>
    </source>
</evidence>
<evidence type="ECO:0000313" key="18">
    <source>
        <dbReference type="EMBL" id="KAF2400529.1"/>
    </source>
</evidence>
<dbReference type="InterPro" id="IPR017969">
    <property type="entry name" value="Heavy-metal-associated_CS"/>
</dbReference>
<dbReference type="PANTHER" id="PTHR43520">
    <property type="entry name" value="ATP7, ISOFORM B"/>
    <property type="match status" value="1"/>
</dbReference>
<dbReference type="Pfam" id="PF00403">
    <property type="entry name" value="HMA"/>
    <property type="match status" value="2"/>
</dbReference>
<dbReference type="PANTHER" id="PTHR43520:SF32">
    <property type="entry name" value="COPPER RESISTANCE P-TYPE ATPASE (EUROFUNG)"/>
    <property type="match status" value="1"/>
</dbReference>
<dbReference type="NCBIfam" id="TIGR00003">
    <property type="entry name" value="copper ion binding protein"/>
    <property type="match status" value="1"/>
</dbReference>
<dbReference type="PROSITE" id="PS00154">
    <property type="entry name" value="ATPASE_E1_E2"/>
    <property type="match status" value="1"/>
</dbReference>
<evidence type="ECO:0000256" key="5">
    <source>
        <dbReference type="ARBA" id="ARBA00022723"/>
    </source>
</evidence>
<keyword evidence="5 15" id="KW-0479">Metal-binding</keyword>
<dbReference type="SFLD" id="SFLDG00002">
    <property type="entry name" value="C1.7:_P-type_atpase_like"/>
    <property type="match status" value="1"/>
</dbReference>
<dbReference type="InterPro" id="IPR027256">
    <property type="entry name" value="P-typ_ATPase_IB"/>
</dbReference>
<keyword evidence="13" id="KW-0406">Ion transport</keyword>
<feature type="transmembrane region" description="Helical" evidence="15">
    <location>
        <begin position="812"/>
        <end position="835"/>
    </location>
</feature>
<dbReference type="InterPro" id="IPR044492">
    <property type="entry name" value="P_typ_ATPase_HD_dom"/>
</dbReference>
<evidence type="ECO:0000256" key="9">
    <source>
        <dbReference type="ARBA" id="ARBA00022842"/>
    </source>
</evidence>
<keyword evidence="10" id="KW-1278">Translocase</keyword>
<dbReference type="PROSITE" id="PS50846">
    <property type="entry name" value="HMA_2"/>
    <property type="match status" value="3"/>
</dbReference>
<dbReference type="Proteomes" id="UP000799640">
    <property type="component" value="Unassembled WGS sequence"/>
</dbReference>
<keyword evidence="3" id="KW-0813">Transport</keyword>
<evidence type="ECO:0000256" key="2">
    <source>
        <dbReference type="ARBA" id="ARBA00006024"/>
    </source>
</evidence>
<keyword evidence="19" id="KW-1185">Reference proteome</keyword>
<feature type="domain" description="HMA" evidence="17">
    <location>
        <begin position="254"/>
        <end position="319"/>
    </location>
</feature>
<evidence type="ECO:0000256" key="11">
    <source>
        <dbReference type="ARBA" id="ARBA00022989"/>
    </source>
</evidence>
<feature type="domain" description="HMA" evidence="17">
    <location>
        <begin position="341"/>
        <end position="406"/>
    </location>
</feature>
<dbReference type="InterPro" id="IPR018303">
    <property type="entry name" value="ATPase_P-typ_P_site"/>
</dbReference>
<evidence type="ECO:0000256" key="4">
    <source>
        <dbReference type="ARBA" id="ARBA00022692"/>
    </source>
</evidence>
<dbReference type="PROSITE" id="PS01047">
    <property type="entry name" value="HMA_1"/>
    <property type="match status" value="2"/>
</dbReference>
<feature type="region of interest" description="Disordered" evidence="16">
    <location>
        <begin position="211"/>
        <end position="234"/>
    </location>
</feature>
<reference evidence="18" key="1">
    <citation type="journal article" date="2020" name="Stud. Mycol.">
        <title>101 Dothideomycetes genomes: a test case for predicting lifestyles and emergence of pathogens.</title>
        <authorList>
            <person name="Haridas S."/>
            <person name="Albert R."/>
            <person name="Binder M."/>
            <person name="Bloem J."/>
            <person name="Labutti K."/>
            <person name="Salamov A."/>
            <person name="Andreopoulos B."/>
            <person name="Baker S."/>
            <person name="Barry K."/>
            <person name="Bills G."/>
            <person name="Bluhm B."/>
            <person name="Cannon C."/>
            <person name="Castanera R."/>
            <person name="Culley D."/>
            <person name="Daum C."/>
            <person name="Ezra D."/>
            <person name="Gonzalez J."/>
            <person name="Henrissat B."/>
            <person name="Kuo A."/>
            <person name="Liang C."/>
            <person name="Lipzen A."/>
            <person name="Lutzoni F."/>
            <person name="Magnuson J."/>
            <person name="Mondo S."/>
            <person name="Nolan M."/>
            <person name="Ohm R."/>
            <person name="Pangilinan J."/>
            <person name="Park H.-J."/>
            <person name="Ramirez L."/>
            <person name="Alfaro M."/>
            <person name="Sun H."/>
            <person name="Tritt A."/>
            <person name="Yoshinaga Y."/>
            <person name="Zwiers L.-H."/>
            <person name="Turgeon B."/>
            <person name="Goodwin S."/>
            <person name="Spatafora J."/>
            <person name="Crous P."/>
            <person name="Grigoriev I."/>
        </authorList>
    </citation>
    <scope>NUCLEOTIDE SEQUENCE</scope>
    <source>
        <strain evidence="18">CBS 262.69</strain>
    </source>
</reference>
<dbReference type="NCBIfam" id="TIGR01525">
    <property type="entry name" value="ATPase-IB_hvy"/>
    <property type="match status" value="1"/>
</dbReference>
<dbReference type="FunFam" id="3.30.70.100:FF:000001">
    <property type="entry name" value="ATPase copper transporting beta"/>
    <property type="match status" value="2"/>
</dbReference>
<dbReference type="Gene3D" id="2.70.150.10">
    <property type="entry name" value="Calcium-transporting ATPase, cytoplasmic transduction domain A"/>
    <property type="match status" value="1"/>
</dbReference>
<dbReference type="GO" id="GO:0043682">
    <property type="term" value="F:P-type divalent copper transporter activity"/>
    <property type="evidence" value="ECO:0007669"/>
    <property type="project" value="TreeGrafter"/>
</dbReference>
<dbReference type="InterPro" id="IPR059000">
    <property type="entry name" value="ATPase_P-type_domA"/>
</dbReference>
<dbReference type="NCBIfam" id="TIGR01494">
    <property type="entry name" value="ATPase_P-type"/>
    <property type="match status" value="2"/>
</dbReference>
<proteinExistence type="inferred from homology"/>
<keyword evidence="14 15" id="KW-0472">Membrane</keyword>
<accession>A0A6G1HXI6</accession>
<dbReference type="Pfam" id="PF00122">
    <property type="entry name" value="E1-E2_ATPase"/>
    <property type="match status" value="1"/>
</dbReference>
<dbReference type="InterPro" id="IPR008250">
    <property type="entry name" value="ATPase_P-typ_transduc_dom_A_sf"/>
</dbReference>
<dbReference type="Gene3D" id="3.40.50.1000">
    <property type="entry name" value="HAD superfamily/HAD-like"/>
    <property type="match status" value="1"/>
</dbReference>
<dbReference type="GO" id="GO:0005507">
    <property type="term" value="F:copper ion binding"/>
    <property type="evidence" value="ECO:0007669"/>
    <property type="project" value="InterPro"/>
</dbReference>
<dbReference type="InterPro" id="IPR006121">
    <property type="entry name" value="HMA_dom"/>
</dbReference>
<dbReference type="InterPro" id="IPR001757">
    <property type="entry name" value="P_typ_ATPase"/>
</dbReference>
<dbReference type="Pfam" id="PF00702">
    <property type="entry name" value="Hydrolase"/>
    <property type="match status" value="1"/>
</dbReference>
<feature type="transmembrane region" description="Helical" evidence="15">
    <location>
        <begin position="855"/>
        <end position="878"/>
    </location>
</feature>
<dbReference type="InterPro" id="IPR023298">
    <property type="entry name" value="ATPase_P-typ_TM_dom_sf"/>
</dbReference>
<dbReference type="CDD" id="cd02094">
    <property type="entry name" value="P-type_ATPase_Cu-like"/>
    <property type="match status" value="1"/>
</dbReference>
<evidence type="ECO:0000259" key="17">
    <source>
        <dbReference type="PROSITE" id="PS50846"/>
    </source>
</evidence>
<dbReference type="InterPro" id="IPR023214">
    <property type="entry name" value="HAD_sf"/>
</dbReference>
<feature type="transmembrane region" description="Helical" evidence="15">
    <location>
        <begin position="655"/>
        <end position="672"/>
    </location>
</feature>
<dbReference type="CDD" id="cd00371">
    <property type="entry name" value="HMA"/>
    <property type="match status" value="3"/>
</dbReference>
<feature type="transmembrane region" description="Helical" evidence="15">
    <location>
        <begin position="1195"/>
        <end position="1221"/>
    </location>
</feature>
<comment type="subcellular location">
    <subcellularLocation>
        <location evidence="1">Endomembrane system</location>
        <topology evidence="1">Multi-pass membrane protein</topology>
    </subcellularLocation>
    <subcellularLocation>
        <location evidence="15">Membrane</location>
    </subcellularLocation>
</comment>
<dbReference type="InterPro" id="IPR006122">
    <property type="entry name" value="HMA_Cu_ion-bd"/>
</dbReference>
<dbReference type="GO" id="GO:0055070">
    <property type="term" value="P:copper ion homeostasis"/>
    <property type="evidence" value="ECO:0007669"/>
    <property type="project" value="TreeGrafter"/>
</dbReference>
<dbReference type="SUPFAM" id="SSF81665">
    <property type="entry name" value="Calcium ATPase, transmembrane domain M"/>
    <property type="match status" value="1"/>
</dbReference>
<comment type="similarity">
    <text evidence="2 15">Belongs to the cation transport ATPase (P-type) (TC 3.A.3) family. Type IB subfamily.</text>
</comment>
<dbReference type="GO" id="GO:0016020">
    <property type="term" value="C:membrane"/>
    <property type="evidence" value="ECO:0007669"/>
    <property type="project" value="UniProtKB-SubCell"/>
</dbReference>
<dbReference type="Gene3D" id="3.40.1110.10">
    <property type="entry name" value="Calcium-transporting ATPase, cytoplasmic domain N"/>
    <property type="match status" value="1"/>
</dbReference>